<feature type="non-terminal residue" evidence="1">
    <location>
        <position position="1"/>
    </location>
</feature>
<dbReference type="Proteomes" id="UP001476798">
    <property type="component" value="Unassembled WGS sequence"/>
</dbReference>
<comment type="caution">
    <text evidence="1">The sequence shown here is derived from an EMBL/GenBank/DDBJ whole genome shotgun (WGS) entry which is preliminary data.</text>
</comment>
<dbReference type="EMBL" id="JAHRIO010000776">
    <property type="protein sequence ID" value="MEQ2158433.1"/>
    <property type="molecule type" value="Genomic_DNA"/>
</dbReference>
<name>A0ABV0MH58_9TELE</name>
<protein>
    <submittedName>
        <fullName evidence="1">Uncharacterized protein</fullName>
    </submittedName>
</protein>
<gene>
    <name evidence="1" type="ORF">GOODEAATRI_012244</name>
</gene>
<keyword evidence="2" id="KW-1185">Reference proteome</keyword>
<evidence type="ECO:0000313" key="1">
    <source>
        <dbReference type="EMBL" id="MEQ2158433.1"/>
    </source>
</evidence>
<organism evidence="1 2">
    <name type="scientific">Goodea atripinnis</name>
    <dbReference type="NCBI Taxonomy" id="208336"/>
    <lineage>
        <taxon>Eukaryota</taxon>
        <taxon>Metazoa</taxon>
        <taxon>Chordata</taxon>
        <taxon>Craniata</taxon>
        <taxon>Vertebrata</taxon>
        <taxon>Euteleostomi</taxon>
        <taxon>Actinopterygii</taxon>
        <taxon>Neopterygii</taxon>
        <taxon>Teleostei</taxon>
        <taxon>Neoteleostei</taxon>
        <taxon>Acanthomorphata</taxon>
        <taxon>Ovalentaria</taxon>
        <taxon>Atherinomorphae</taxon>
        <taxon>Cyprinodontiformes</taxon>
        <taxon>Goodeidae</taxon>
        <taxon>Goodea</taxon>
    </lineage>
</organism>
<reference evidence="1 2" key="1">
    <citation type="submission" date="2021-06" db="EMBL/GenBank/DDBJ databases">
        <authorList>
            <person name="Palmer J.M."/>
        </authorList>
    </citation>
    <scope>NUCLEOTIDE SEQUENCE [LARGE SCALE GENOMIC DNA]</scope>
    <source>
        <strain evidence="1 2">GA_2019</strain>
        <tissue evidence="1">Muscle</tissue>
    </source>
</reference>
<accession>A0ABV0MH58</accession>
<sequence>EEFEAANNTVELHLHLAPFYKMVNGVLQPVSREPSGSINLSFDRRKTVGDLRITIYHVLFVVPQSKVELNGNQCCSLSFVLFWAKTLSRRGKMGSNVKITAQVLKKWVQDCKGKQEGSLAAQLLGRRATHDYVDSLSGKCPQGITGVLFCFLSKTVSPCSGNDENYRTFNSFLHRKTNQGGVMFSLIFIKY</sequence>
<evidence type="ECO:0000313" key="2">
    <source>
        <dbReference type="Proteomes" id="UP001476798"/>
    </source>
</evidence>
<proteinExistence type="predicted"/>